<gene>
    <name evidence="3" type="ORF">GPM918_LOCUS19892</name>
    <name evidence="2" type="ORF">OVA965_LOCUS10908</name>
    <name evidence="5" type="ORF">SRO942_LOCUS19889</name>
    <name evidence="4" type="ORF">TMI583_LOCUS10904</name>
</gene>
<dbReference type="EMBL" id="CAJOBC010006147">
    <property type="protein sequence ID" value="CAF3888620.1"/>
    <property type="molecule type" value="Genomic_DNA"/>
</dbReference>
<evidence type="ECO:0000313" key="4">
    <source>
        <dbReference type="EMBL" id="CAF3703470.1"/>
    </source>
</evidence>
<dbReference type="Proteomes" id="UP000677228">
    <property type="component" value="Unassembled WGS sequence"/>
</dbReference>
<dbReference type="Proteomes" id="UP000663829">
    <property type="component" value="Unassembled WGS sequence"/>
</dbReference>
<comment type="caution">
    <text evidence="3">The sequence shown here is derived from an EMBL/GenBank/DDBJ whole genome shotgun (WGS) entry which is preliminary data.</text>
</comment>
<accession>A0A814QVI9</accession>
<evidence type="ECO:0000313" key="6">
    <source>
        <dbReference type="Proteomes" id="UP000663829"/>
    </source>
</evidence>
<dbReference type="SUPFAM" id="SSF63825">
    <property type="entry name" value="YWTD domain"/>
    <property type="match status" value="1"/>
</dbReference>
<evidence type="ECO:0000313" key="3">
    <source>
        <dbReference type="EMBL" id="CAF1125099.1"/>
    </source>
</evidence>
<feature type="transmembrane region" description="Helical" evidence="1">
    <location>
        <begin position="20"/>
        <end position="38"/>
    </location>
</feature>
<sequence length="330" mass="37309">MTSKGLECAFLLSFRLMNNSFRYLLLLSCIIFNVINVIRTVPKGYLLGATYELGPSSDKLYKIDPLTGEFTLFTLLNGYKPDDVTYDLINKIFYVFVSEAAVKRESSMSLILVNPFNGTKQYRPVITENYAELFGLRVDSSTGKLYSLQMSSAEENPVSIVQIDPINFIATRWVNISKVDGVSPDSMTIFYNSTNHQYFVTVVSGIKDLLVGIDLIKQKIISQILNSDLPSYLCYDNKTDAFYGMQRFTNKRGCRLVRLNPYNGTIDILSDNFNNYEPSAGNCYEGYYFAMIVLNSETQKILTFNLNNNGKLISNKSGKEYLCSLAFIPT</sequence>
<dbReference type="Proteomes" id="UP000681722">
    <property type="component" value="Unassembled WGS sequence"/>
</dbReference>
<reference evidence="3" key="1">
    <citation type="submission" date="2021-02" db="EMBL/GenBank/DDBJ databases">
        <authorList>
            <person name="Nowell W R."/>
        </authorList>
    </citation>
    <scope>NUCLEOTIDE SEQUENCE</scope>
</reference>
<dbReference type="Proteomes" id="UP000682733">
    <property type="component" value="Unassembled WGS sequence"/>
</dbReference>
<evidence type="ECO:0000313" key="2">
    <source>
        <dbReference type="EMBL" id="CAF0926444.1"/>
    </source>
</evidence>
<dbReference type="EMBL" id="CAJNOK010004117">
    <property type="protein sequence ID" value="CAF0926444.1"/>
    <property type="molecule type" value="Genomic_DNA"/>
</dbReference>
<keyword evidence="1" id="KW-0472">Membrane</keyword>
<protein>
    <submittedName>
        <fullName evidence="3">Uncharacterized protein</fullName>
    </submittedName>
</protein>
<dbReference type="EMBL" id="CAJOBA010004119">
    <property type="protein sequence ID" value="CAF3703470.1"/>
    <property type="molecule type" value="Genomic_DNA"/>
</dbReference>
<keyword evidence="1" id="KW-1133">Transmembrane helix</keyword>
<evidence type="ECO:0000256" key="1">
    <source>
        <dbReference type="SAM" id="Phobius"/>
    </source>
</evidence>
<keyword evidence="1" id="KW-0812">Transmembrane</keyword>
<evidence type="ECO:0000313" key="5">
    <source>
        <dbReference type="EMBL" id="CAF3888620.1"/>
    </source>
</evidence>
<keyword evidence="6" id="KW-1185">Reference proteome</keyword>
<proteinExistence type="predicted"/>
<dbReference type="EMBL" id="CAJNOQ010006147">
    <property type="protein sequence ID" value="CAF1125099.1"/>
    <property type="molecule type" value="Genomic_DNA"/>
</dbReference>
<dbReference type="OrthoDB" id="9989075at2759"/>
<dbReference type="AlphaFoldDB" id="A0A814QVI9"/>
<name>A0A814QVI9_9BILA</name>
<organism evidence="3 6">
    <name type="scientific">Didymodactylos carnosus</name>
    <dbReference type="NCBI Taxonomy" id="1234261"/>
    <lineage>
        <taxon>Eukaryota</taxon>
        <taxon>Metazoa</taxon>
        <taxon>Spiralia</taxon>
        <taxon>Gnathifera</taxon>
        <taxon>Rotifera</taxon>
        <taxon>Eurotatoria</taxon>
        <taxon>Bdelloidea</taxon>
        <taxon>Philodinida</taxon>
        <taxon>Philodinidae</taxon>
        <taxon>Didymodactylos</taxon>
    </lineage>
</organism>